<keyword evidence="6" id="KW-0106">Calcium</keyword>
<dbReference type="SUPFAM" id="SSF47473">
    <property type="entry name" value="EF-hand"/>
    <property type="match status" value="1"/>
</dbReference>
<comment type="cofactor">
    <cofactor evidence="2">
        <name>Mg(2+)</name>
        <dbReference type="ChEBI" id="CHEBI:18420"/>
    </cofactor>
</comment>
<dbReference type="GO" id="GO:0005739">
    <property type="term" value="C:mitochondrion"/>
    <property type="evidence" value="ECO:0007669"/>
    <property type="project" value="TreeGrafter"/>
</dbReference>
<dbReference type="InterPro" id="IPR024084">
    <property type="entry name" value="IsoPropMal-DH-like_dom"/>
</dbReference>
<dbReference type="SUPFAM" id="SSF53659">
    <property type="entry name" value="Isocitrate/Isopropylmalate dehydrogenase-like"/>
    <property type="match status" value="1"/>
</dbReference>
<dbReference type="InterPro" id="IPR018247">
    <property type="entry name" value="EF_Hand_1_Ca_BS"/>
</dbReference>
<evidence type="ECO:0000256" key="9">
    <source>
        <dbReference type="ARBA" id="ARBA00023211"/>
    </source>
</evidence>
<evidence type="ECO:0000256" key="2">
    <source>
        <dbReference type="ARBA" id="ARBA00001946"/>
    </source>
</evidence>
<dbReference type="GO" id="GO:0004450">
    <property type="term" value="F:isocitrate dehydrogenase (NADP+) activity"/>
    <property type="evidence" value="ECO:0007669"/>
    <property type="project" value="InterPro"/>
</dbReference>
<keyword evidence="9" id="KW-0464">Manganese</keyword>
<comment type="cofactor">
    <cofactor evidence="1">
        <name>Mn(2+)</name>
        <dbReference type="ChEBI" id="CHEBI:29035"/>
    </cofactor>
</comment>
<evidence type="ECO:0000256" key="10">
    <source>
        <dbReference type="SAM" id="MobiDB-lite"/>
    </source>
</evidence>
<evidence type="ECO:0000256" key="6">
    <source>
        <dbReference type="ARBA" id="ARBA00022837"/>
    </source>
</evidence>
<feature type="compositionally biased region" description="Basic and acidic residues" evidence="10">
    <location>
        <begin position="504"/>
        <end position="519"/>
    </location>
</feature>
<keyword evidence="4" id="KW-0816">Tricarboxylic acid cycle</keyword>
<feature type="region of interest" description="Disordered" evidence="10">
    <location>
        <begin position="500"/>
        <end position="519"/>
    </location>
</feature>
<dbReference type="Pfam" id="PF13405">
    <property type="entry name" value="EF-hand_6"/>
    <property type="match status" value="1"/>
</dbReference>
<accession>A0A6U2VTC8</accession>
<evidence type="ECO:0000256" key="7">
    <source>
        <dbReference type="ARBA" id="ARBA00022842"/>
    </source>
</evidence>
<dbReference type="PROSITE" id="PS50222">
    <property type="entry name" value="EF_HAND_2"/>
    <property type="match status" value="1"/>
</dbReference>
<dbReference type="Gene3D" id="1.10.238.10">
    <property type="entry name" value="EF-hand"/>
    <property type="match status" value="1"/>
</dbReference>
<dbReference type="GO" id="GO:0005509">
    <property type="term" value="F:calcium ion binding"/>
    <property type="evidence" value="ECO:0007669"/>
    <property type="project" value="InterPro"/>
</dbReference>
<dbReference type="GO" id="GO:0006099">
    <property type="term" value="P:tricarboxylic acid cycle"/>
    <property type="evidence" value="ECO:0007669"/>
    <property type="project" value="UniProtKB-KW"/>
</dbReference>
<dbReference type="AlphaFoldDB" id="A0A6U2VTC8"/>
<protein>
    <recommendedName>
        <fullName evidence="11">EF-hand domain-containing protein</fullName>
    </recommendedName>
</protein>
<evidence type="ECO:0000256" key="4">
    <source>
        <dbReference type="ARBA" id="ARBA00022532"/>
    </source>
</evidence>
<comment type="similarity">
    <text evidence="3">Belongs to the isocitrate and isopropylmalate dehydrogenases family.</text>
</comment>
<keyword evidence="5" id="KW-0479">Metal-binding</keyword>
<dbReference type="PROSITE" id="PS00018">
    <property type="entry name" value="EF_HAND_1"/>
    <property type="match status" value="1"/>
</dbReference>
<dbReference type="PANTHER" id="PTHR11822:SF21">
    <property type="entry name" value="ISOCITRATE DEHYDROGENASE [NADP], MITOCHONDRIAL"/>
    <property type="match status" value="1"/>
</dbReference>
<organism evidence="13">
    <name type="scientific">Paramoeba aestuarina</name>
    <dbReference type="NCBI Taxonomy" id="180227"/>
    <lineage>
        <taxon>Eukaryota</taxon>
        <taxon>Amoebozoa</taxon>
        <taxon>Discosea</taxon>
        <taxon>Flabellinia</taxon>
        <taxon>Dactylopodida</taxon>
        <taxon>Paramoebidae</taxon>
        <taxon>Paramoeba</taxon>
    </lineage>
</organism>
<evidence type="ECO:0000256" key="8">
    <source>
        <dbReference type="ARBA" id="ARBA00023002"/>
    </source>
</evidence>
<reference evidence="13" key="1">
    <citation type="submission" date="2021-01" db="EMBL/GenBank/DDBJ databases">
        <authorList>
            <person name="Corre E."/>
            <person name="Pelletier E."/>
            <person name="Niang G."/>
            <person name="Scheremetjew M."/>
            <person name="Finn R."/>
            <person name="Kale V."/>
            <person name="Holt S."/>
            <person name="Cochrane G."/>
            <person name="Meng A."/>
            <person name="Brown T."/>
            <person name="Cohen L."/>
        </authorList>
    </citation>
    <scope>NUCLEOTIDE SEQUENCE</scope>
    <source>
        <strain evidence="13">SoJaBio B1-5/56/2</strain>
    </source>
</reference>
<evidence type="ECO:0000256" key="3">
    <source>
        <dbReference type="ARBA" id="ARBA00007769"/>
    </source>
</evidence>
<keyword evidence="7" id="KW-0460">Magnesium</keyword>
<dbReference type="PANTHER" id="PTHR11822">
    <property type="entry name" value="NADP-SPECIFIC ISOCITRATE DEHYDROGENASE"/>
    <property type="match status" value="1"/>
</dbReference>
<dbReference type="SMART" id="SM00054">
    <property type="entry name" value="EFh"/>
    <property type="match status" value="1"/>
</dbReference>
<evidence type="ECO:0000313" key="13">
    <source>
        <dbReference type="EMBL" id="CAE2268484.1"/>
    </source>
</evidence>
<name>A0A6U2VTC8_9EUKA</name>
<feature type="domain" description="EF-hand" evidence="11">
    <location>
        <begin position="463"/>
        <end position="498"/>
    </location>
</feature>
<dbReference type="GO" id="GO:0006739">
    <property type="term" value="P:NADP+ metabolic process"/>
    <property type="evidence" value="ECO:0007669"/>
    <property type="project" value="TreeGrafter"/>
</dbReference>
<proteinExistence type="inferred from homology"/>
<evidence type="ECO:0000256" key="5">
    <source>
        <dbReference type="ARBA" id="ARBA00022723"/>
    </source>
</evidence>
<dbReference type="Pfam" id="PF00180">
    <property type="entry name" value="Iso_dh"/>
    <property type="match status" value="1"/>
</dbReference>
<dbReference type="InterPro" id="IPR011992">
    <property type="entry name" value="EF-hand-dom_pair"/>
</dbReference>
<dbReference type="Gene3D" id="3.40.718.10">
    <property type="entry name" value="Isopropylmalate Dehydrogenase"/>
    <property type="match status" value="1"/>
</dbReference>
<sequence>MSLSSSLSRGMLRSFSSLVRPTYGLTTRWLSTPNGKIKAPPLVYIKGEEMTRYAGRLYLDEWITPYVDTSNWEFYDLSCLSRDETDDQVLKDTIEAGRRIGAIYKEPTVTPTNDQKEEMGLKKAWGSPNGAMRRGWQGITISRDTIHIEGMRLGYTRPVLFDRHAVGGEYGAAFGIVGKGRAETIFYPEDGEKQLIDSRTLEDDDSAVVVYSNPLDNVTPMAHHFFKRCLEVGVMPCVVTKKTVFKWQEGFWQRMKDVFDTHYKQKFADAEIDVGPNGDLQHFLSDVATMQLIRWKEGGFGMCAHNYDGDVLTDQLAQIHRSPGFLSSVLTGMNENGSIIKEFEASHGTVTDMWKDHLNGKETSLNPLSMMEALVGAMKHSAVLEKERGGDVEDADRLIEFANKLQHSIHAQLVSGHPTRDLDRKNGLTTEQFVRSVRDRLPIPPPAPTAEPVGPIVLDPVNVDEQAVMDLFASLDTDGNGVITVDEFREGIRKLGALPQIPDLGKEKRDADKLERERS</sequence>
<dbReference type="EMBL" id="HBKR01002002">
    <property type="protein sequence ID" value="CAE2268484.1"/>
    <property type="molecule type" value="Transcribed_RNA"/>
</dbReference>
<dbReference type="SMART" id="SM01329">
    <property type="entry name" value="Iso_dh"/>
    <property type="match status" value="1"/>
</dbReference>
<dbReference type="EMBL" id="HBKR01002001">
    <property type="protein sequence ID" value="CAE2268481.1"/>
    <property type="molecule type" value="Transcribed_RNA"/>
</dbReference>
<dbReference type="InterPro" id="IPR004790">
    <property type="entry name" value="Isocitrate_DH_NADP"/>
</dbReference>
<dbReference type="InterPro" id="IPR002048">
    <property type="entry name" value="EF_hand_dom"/>
</dbReference>
<evidence type="ECO:0000313" key="12">
    <source>
        <dbReference type="EMBL" id="CAE2268481.1"/>
    </source>
</evidence>
<keyword evidence="8" id="KW-0560">Oxidoreductase</keyword>
<dbReference type="GO" id="GO:0006102">
    <property type="term" value="P:isocitrate metabolic process"/>
    <property type="evidence" value="ECO:0007669"/>
    <property type="project" value="InterPro"/>
</dbReference>
<gene>
    <name evidence="12" type="ORF">NAES01612_LOCUS1289</name>
    <name evidence="13" type="ORF">NAES01612_LOCUS1290</name>
</gene>
<evidence type="ECO:0000259" key="11">
    <source>
        <dbReference type="PROSITE" id="PS50222"/>
    </source>
</evidence>
<evidence type="ECO:0000256" key="1">
    <source>
        <dbReference type="ARBA" id="ARBA00001936"/>
    </source>
</evidence>